<dbReference type="GO" id="GO:0030687">
    <property type="term" value="C:preribosome, large subunit precursor"/>
    <property type="evidence" value="ECO:0007669"/>
    <property type="project" value="TreeGrafter"/>
</dbReference>
<dbReference type="Proteomes" id="UP000663846">
    <property type="component" value="Unassembled WGS sequence"/>
</dbReference>
<dbReference type="PANTHER" id="PTHR28219:SF1">
    <property type="entry name" value="UPF0642 PROTEIN YBL028C"/>
    <property type="match status" value="1"/>
</dbReference>
<proteinExistence type="predicted"/>
<accession>A0A8H3AJG2</accession>
<feature type="domain" description="DUF2423" evidence="2">
    <location>
        <begin position="1"/>
        <end position="43"/>
    </location>
</feature>
<gene>
    <name evidence="3" type="ORF">RDB_LOCUS103329</name>
</gene>
<dbReference type="EMBL" id="CAJMWS010000326">
    <property type="protein sequence ID" value="CAE6428954.1"/>
    <property type="molecule type" value="Genomic_DNA"/>
</dbReference>
<evidence type="ECO:0000256" key="1">
    <source>
        <dbReference type="SAM" id="MobiDB-lite"/>
    </source>
</evidence>
<reference evidence="3" key="1">
    <citation type="submission" date="2021-01" db="EMBL/GenBank/DDBJ databases">
        <authorList>
            <person name="Kaushik A."/>
        </authorList>
    </citation>
    <scope>NUCLEOTIDE SEQUENCE</scope>
    <source>
        <strain evidence="3">AG1-1C</strain>
    </source>
</reference>
<dbReference type="PANTHER" id="PTHR28219">
    <property type="entry name" value="UPF0642 PROTEIN YBL028C"/>
    <property type="match status" value="1"/>
</dbReference>
<comment type="caution">
    <text evidence="3">The sequence shown here is derived from an EMBL/GenBank/DDBJ whole genome shotgun (WGS) entry which is preliminary data.</text>
</comment>
<dbReference type="InterPro" id="IPR019434">
    <property type="entry name" value="DUF2423"/>
</dbReference>
<dbReference type="Pfam" id="PF10338">
    <property type="entry name" value="YBL028C_N"/>
    <property type="match status" value="1"/>
</dbReference>
<evidence type="ECO:0000313" key="4">
    <source>
        <dbReference type="Proteomes" id="UP000663846"/>
    </source>
</evidence>
<protein>
    <recommendedName>
        <fullName evidence="2">DUF2423 domain-containing protein</fullName>
    </recommendedName>
</protein>
<organism evidence="3 4">
    <name type="scientific">Rhizoctonia solani</name>
    <dbReference type="NCBI Taxonomy" id="456999"/>
    <lineage>
        <taxon>Eukaryota</taxon>
        <taxon>Fungi</taxon>
        <taxon>Dikarya</taxon>
        <taxon>Basidiomycota</taxon>
        <taxon>Agaricomycotina</taxon>
        <taxon>Agaricomycetes</taxon>
        <taxon>Cantharellales</taxon>
        <taxon>Ceratobasidiaceae</taxon>
        <taxon>Rhizoctonia</taxon>
    </lineage>
</organism>
<evidence type="ECO:0000259" key="2">
    <source>
        <dbReference type="Pfam" id="PF10338"/>
    </source>
</evidence>
<dbReference type="AlphaFoldDB" id="A0A8H3AJG2"/>
<sequence>MAKSMRSKSKRAFRRTKREEGVYAAVHAARLERLSSKLAAKVSADKDGDQAMEEEDMEEQVEDPSGDACELEYDDPKLVSDSVHEDVTAGRILSITRSSLSV</sequence>
<evidence type="ECO:0000313" key="3">
    <source>
        <dbReference type="EMBL" id="CAE6428954.1"/>
    </source>
</evidence>
<feature type="compositionally biased region" description="Acidic residues" evidence="1">
    <location>
        <begin position="50"/>
        <end position="67"/>
    </location>
</feature>
<feature type="region of interest" description="Disordered" evidence="1">
    <location>
        <begin position="40"/>
        <end position="67"/>
    </location>
</feature>
<name>A0A8H3AJG2_9AGAM</name>